<dbReference type="InterPro" id="IPR034032">
    <property type="entry name" value="Zn_MMP-like_bac"/>
</dbReference>
<feature type="domain" description="EcxA zinc-binding" evidence="2">
    <location>
        <begin position="443"/>
        <end position="754"/>
    </location>
</feature>
<evidence type="ECO:0000256" key="1">
    <source>
        <dbReference type="SAM" id="SignalP"/>
    </source>
</evidence>
<gene>
    <name evidence="5" type="ORF">J7I42_30710</name>
</gene>
<keyword evidence="5" id="KW-0645">Protease</keyword>
<dbReference type="PANTHER" id="PTHR38478">
    <property type="entry name" value="PEPTIDASE M1A AND M12B"/>
    <property type="match status" value="1"/>
</dbReference>
<keyword evidence="1" id="KW-0732">Signal</keyword>
<dbReference type="InterPro" id="IPR024079">
    <property type="entry name" value="MetalloPept_cat_dom_sf"/>
</dbReference>
<reference evidence="5 6" key="1">
    <citation type="submission" date="2021-03" db="EMBL/GenBank/DDBJ databases">
        <title>Assistant Professor.</title>
        <authorList>
            <person name="Huq M.A."/>
        </authorList>
    </citation>
    <scope>NUCLEOTIDE SEQUENCE [LARGE SCALE GENOMIC DNA]</scope>
    <source>
        <strain evidence="5 6">MAH-29</strain>
    </source>
</reference>
<dbReference type="RefSeq" id="WP_209143519.1">
    <property type="nucleotide sequence ID" value="NZ_JAGHKO010000014.1"/>
</dbReference>
<dbReference type="GO" id="GO:0008237">
    <property type="term" value="F:metallopeptidase activity"/>
    <property type="evidence" value="ECO:0007669"/>
    <property type="project" value="UniProtKB-KW"/>
</dbReference>
<dbReference type="InterPro" id="IPR033428">
    <property type="entry name" value="DUF5118"/>
</dbReference>
<dbReference type="EMBL" id="JAGHKO010000014">
    <property type="protein sequence ID" value="MBO9204700.1"/>
    <property type="molecule type" value="Genomic_DNA"/>
</dbReference>
<evidence type="ECO:0000313" key="5">
    <source>
        <dbReference type="EMBL" id="MBO9204700.1"/>
    </source>
</evidence>
<dbReference type="Pfam" id="PF16313">
    <property type="entry name" value="DUF4953"/>
    <property type="match status" value="1"/>
</dbReference>
<name>A0ABS3Z4W5_9BACT</name>
<proteinExistence type="predicted"/>
<sequence length="855" mass="96361">MARFLIIIMVVFLANGVKAQSGKPAPASKASASKASAPKADTVIKAIVDPYKTIVTAKTITKKGLFYIHNNDDKYYFEIPDSLLGRELLLTTWLVKVPGGSPKFGGEVMNTRTISFDKGPNNKIALKVVATVNQSDSVNTIATAIRNANVDPIAMLFDVKAKGMNGHSTLIDVTDLLQKENSFTIPSMDVKKNLSLGAMAADRSFVKSVAAYPINLEIKMTRTYSASGGAPSGMMGKPAAAAPPLEAARLGGAVTLEMSTSILLMPSKPMQGRRFDARVGYFADAYYNDYADAQQKVNTKIFIVRYRLEPKPEDLERYKRGELVEPAAPIVYYVDPATPKQWRPYIIAGINDWNEAFKAAGFKNAIIGREWPEHDTTMSLEDARYKVIRYFPSEVANAYGPHISDPRSGEVLQSYVGWYHNVMKLLHDWYMIQAGPNDPRARKMKFSDSLMGTLIRFVSSHEVGHTLGLRHNMGSSSLTPVEKLRDKKWVEAHGHTNSIMDYARFNYVAQPEDSIGENGIMPRINDYDKWAIKWGYTYVGTENDEEDRKINTKWIVDSLNANPRLWFGGEGLNHDSRCQTEDLGSDNMKANAYGIRNLKYVMSHLAEWTKADNDLYTNQLDIYRAVAGQYLRYTMHVANNVAGVYETWKTYEQSGDVYSPFPKEKQKEAIAFLNREVFTTPEWMLNNDILNKIGNPTRMGSVSTIQTRMLDIIFSDRVFASLLRSEQRFGKKNVYTMVEMLGDVKNGVWGELKTQKPISIYRRNLQKNYVNSLFENIKEAEEGSHIFYLLMGAKMEEEMPVTTGSDVGSYVALHLEKLKAEIKTTLPLIKDKDTKDHLQYIIEQIETGLKKRFNK</sequence>
<organism evidence="5 6">
    <name type="scientific">Niastella soli</name>
    <dbReference type="NCBI Taxonomy" id="2821487"/>
    <lineage>
        <taxon>Bacteria</taxon>
        <taxon>Pseudomonadati</taxon>
        <taxon>Bacteroidota</taxon>
        <taxon>Chitinophagia</taxon>
        <taxon>Chitinophagales</taxon>
        <taxon>Chitinophagaceae</taxon>
        <taxon>Niastella</taxon>
    </lineage>
</organism>
<comment type="caution">
    <text evidence="5">The sequence shown here is derived from an EMBL/GenBank/DDBJ whole genome shotgun (WGS) entry which is preliminary data.</text>
</comment>
<dbReference type="CDD" id="cd04276">
    <property type="entry name" value="ZnMc_MMP_like_2"/>
    <property type="match status" value="1"/>
</dbReference>
<dbReference type="InterPro" id="IPR033413">
    <property type="entry name" value="DUF5117"/>
</dbReference>
<dbReference type="InterPro" id="IPR032534">
    <property type="entry name" value="EcxA_zinc-bd"/>
</dbReference>
<keyword evidence="5" id="KW-0482">Metalloprotease</keyword>
<accession>A0ABS3Z4W5</accession>
<dbReference type="Pfam" id="PF17148">
    <property type="entry name" value="DUF5117"/>
    <property type="match status" value="1"/>
</dbReference>
<evidence type="ECO:0000313" key="6">
    <source>
        <dbReference type="Proteomes" id="UP000677244"/>
    </source>
</evidence>
<evidence type="ECO:0000259" key="3">
    <source>
        <dbReference type="Pfam" id="PF17148"/>
    </source>
</evidence>
<keyword evidence="5" id="KW-0378">Hydrolase</keyword>
<dbReference type="Gene3D" id="3.40.390.10">
    <property type="entry name" value="Collagenase (Catalytic Domain)"/>
    <property type="match status" value="1"/>
</dbReference>
<evidence type="ECO:0000259" key="4">
    <source>
        <dbReference type="Pfam" id="PF17162"/>
    </source>
</evidence>
<protein>
    <submittedName>
        <fullName evidence="5">Zinc-dependent metalloprotease</fullName>
    </submittedName>
</protein>
<feature type="domain" description="DUF5117" evidence="3">
    <location>
        <begin position="106"/>
        <end position="311"/>
    </location>
</feature>
<dbReference type="Proteomes" id="UP000677244">
    <property type="component" value="Unassembled WGS sequence"/>
</dbReference>
<evidence type="ECO:0000259" key="2">
    <source>
        <dbReference type="Pfam" id="PF16313"/>
    </source>
</evidence>
<keyword evidence="6" id="KW-1185">Reference proteome</keyword>
<dbReference type="PANTHER" id="PTHR38478:SF1">
    <property type="entry name" value="ZINC DEPENDENT METALLOPROTEASE DOMAIN LIPOPROTEIN"/>
    <property type="match status" value="1"/>
</dbReference>
<feature type="signal peptide" evidence="1">
    <location>
        <begin position="1"/>
        <end position="19"/>
    </location>
</feature>
<dbReference type="Pfam" id="PF17162">
    <property type="entry name" value="DUF5118"/>
    <property type="match status" value="1"/>
</dbReference>
<dbReference type="SUPFAM" id="SSF55486">
    <property type="entry name" value="Metalloproteases ('zincins'), catalytic domain"/>
    <property type="match status" value="1"/>
</dbReference>
<feature type="domain" description="DUF5118" evidence="4">
    <location>
        <begin position="49"/>
        <end position="96"/>
    </location>
</feature>
<feature type="chain" id="PRO_5045643513" evidence="1">
    <location>
        <begin position="20"/>
        <end position="855"/>
    </location>
</feature>